<organism evidence="2 3">
    <name type="scientific">Eimeria necatrix</name>
    <dbReference type="NCBI Taxonomy" id="51315"/>
    <lineage>
        <taxon>Eukaryota</taxon>
        <taxon>Sar</taxon>
        <taxon>Alveolata</taxon>
        <taxon>Apicomplexa</taxon>
        <taxon>Conoidasida</taxon>
        <taxon>Coccidia</taxon>
        <taxon>Eucoccidiorida</taxon>
        <taxon>Eimeriorina</taxon>
        <taxon>Eimeriidae</taxon>
        <taxon>Eimeria</taxon>
    </lineage>
</organism>
<dbReference type="VEuPathDB" id="ToxoDB:ENH_00077000"/>
<name>U6N090_9EIME</name>
<reference evidence="2" key="1">
    <citation type="submission" date="2013-10" db="EMBL/GenBank/DDBJ databases">
        <title>Genomic analysis of the causative agents of coccidiosis in chickens.</title>
        <authorList>
            <person name="Reid A.J."/>
            <person name="Blake D."/>
            <person name="Billington K."/>
            <person name="Browne H."/>
            <person name="Dunn M."/>
            <person name="Hung S."/>
            <person name="Kawahara F."/>
            <person name="Miranda-Saavedra D."/>
            <person name="Mourier T."/>
            <person name="Nagra H."/>
            <person name="Otto T.D."/>
            <person name="Rawlings N."/>
            <person name="Sanchez A."/>
            <person name="Sanders M."/>
            <person name="Subramaniam C."/>
            <person name="Tay Y."/>
            <person name="Dear P."/>
            <person name="Doerig C."/>
            <person name="Gruber A."/>
            <person name="Parkinson J."/>
            <person name="Shirley M."/>
            <person name="Wan K.L."/>
            <person name="Berriman M."/>
            <person name="Tomley F."/>
            <person name="Pain A."/>
        </authorList>
    </citation>
    <scope>NUCLEOTIDE SEQUENCE [LARGE SCALE GENOMIC DNA]</scope>
    <source>
        <strain evidence="2">Houghton</strain>
    </source>
</reference>
<evidence type="ECO:0000313" key="2">
    <source>
        <dbReference type="EMBL" id="CDJ69617.1"/>
    </source>
</evidence>
<keyword evidence="3" id="KW-1185">Reference proteome</keyword>
<dbReference type="AlphaFoldDB" id="U6N090"/>
<sequence>MKKVKTNMTRKFVGMTSQAILRDLYEVWVRKLLLKELRGAHEDFVQAHSPQLYYKIARAWHSAFCHQLRTARLPASWRAAAAAVHRKLGGRGDLLQALPPVGKKGRRLRLQQQQPKRDFIRFAVFFLRAFVPASLEKAAAKDSAAAAAIISRQEPNLRAALYSTLAAFFQFLVGSAPGCRITATAFVLAAISPCPFGYLVEPAFIYQVLRNSPPETLHSLASLRRVATSKPCPDFKRDLLQLLMVNGVTADDMSRATNLRKDLAKLIVPVEQIVAEKEEELRKMEEISLKDLLRKDGEDAAVAETPEDLRAGLDDLFANSGVPGNENAENNLQKAAEVHFSDPDTAAAKAYFDRVRLLVDGNAASDGFLDLPSADFQTLMEKTAAEFEEEDRSNAQRAPFKVDRSAGIKEQTEEAIQQARGGRLRVEPFFPPQK</sequence>
<dbReference type="Proteomes" id="UP000030754">
    <property type="component" value="Unassembled WGS sequence"/>
</dbReference>
<protein>
    <submittedName>
        <fullName evidence="2">Uncharacterized protein</fullName>
    </submittedName>
</protein>
<evidence type="ECO:0000256" key="1">
    <source>
        <dbReference type="SAM" id="MobiDB-lite"/>
    </source>
</evidence>
<reference evidence="2" key="2">
    <citation type="submission" date="2013-10" db="EMBL/GenBank/DDBJ databases">
        <authorList>
            <person name="Aslett M."/>
        </authorList>
    </citation>
    <scope>NUCLEOTIDE SEQUENCE [LARGE SCALE GENOMIC DNA]</scope>
    <source>
        <strain evidence="2">Houghton</strain>
    </source>
</reference>
<proteinExistence type="predicted"/>
<evidence type="ECO:0000313" key="3">
    <source>
        <dbReference type="Proteomes" id="UP000030754"/>
    </source>
</evidence>
<feature type="compositionally biased region" description="Basic and acidic residues" evidence="1">
    <location>
        <begin position="400"/>
        <end position="412"/>
    </location>
</feature>
<accession>U6N090</accession>
<gene>
    <name evidence="2" type="ORF">ENH_00077000</name>
</gene>
<dbReference type="GeneID" id="25477830"/>
<dbReference type="OrthoDB" id="354286at2759"/>
<dbReference type="RefSeq" id="XP_013438083.1">
    <property type="nucleotide sequence ID" value="XM_013582629.1"/>
</dbReference>
<dbReference type="EMBL" id="HG725758">
    <property type="protein sequence ID" value="CDJ69617.1"/>
    <property type="molecule type" value="Genomic_DNA"/>
</dbReference>
<feature type="region of interest" description="Disordered" evidence="1">
    <location>
        <begin position="386"/>
        <end position="434"/>
    </location>
</feature>